<dbReference type="EMBL" id="GG657754">
    <property type="protein sequence ID" value="EFL28154.1"/>
    <property type="molecule type" value="Genomic_DNA"/>
</dbReference>
<evidence type="ECO:0000259" key="4">
    <source>
        <dbReference type="PROSITE" id="PS52004"/>
    </source>
</evidence>
<sequence>AQQRVIRQALADAGLAPGEVDAVEAHGTGTTLGDPIEGQALVAAYGAGRSPDHPLWLGSVKSNIGHTGAAAGAAGVIKMVQAMRNRTLPRTLHVDTPSPAHRLDRGSRRTAHRGEGMAGGRPSAARRGVLVRRQRHQRPCSARGGAAARPA</sequence>
<feature type="domain" description="Ketosynthase family 3 (KS3)" evidence="4">
    <location>
        <begin position="1"/>
        <end position="128"/>
    </location>
</feature>
<gene>
    <name evidence="5" type="ORF">SSOG_07868</name>
</gene>
<dbReference type="PROSITE" id="PS52004">
    <property type="entry name" value="KS3_2"/>
    <property type="match status" value="1"/>
</dbReference>
<organism evidence="5 6">
    <name type="scientific">Streptomyces himastatinicus ATCC 53653</name>
    <dbReference type="NCBI Taxonomy" id="457427"/>
    <lineage>
        <taxon>Bacteria</taxon>
        <taxon>Bacillati</taxon>
        <taxon>Actinomycetota</taxon>
        <taxon>Actinomycetes</taxon>
        <taxon>Kitasatosporales</taxon>
        <taxon>Streptomycetaceae</taxon>
        <taxon>Streptomyces</taxon>
        <taxon>Streptomyces violaceusniger group</taxon>
    </lineage>
</organism>
<dbReference type="Pfam" id="PF02801">
    <property type="entry name" value="Ketoacyl-synt_C"/>
    <property type="match status" value="1"/>
</dbReference>
<feature type="compositionally biased region" description="Basic residues" evidence="3">
    <location>
        <begin position="129"/>
        <end position="138"/>
    </location>
</feature>
<dbReference type="PANTHER" id="PTHR43775">
    <property type="entry name" value="FATTY ACID SYNTHASE"/>
    <property type="match status" value="1"/>
</dbReference>
<dbReference type="Gene3D" id="3.40.47.10">
    <property type="match status" value="1"/>
</dbReference>
<reference evidence="5 6" key="1">
    <citation type="submission" date="2009-02" db="EMBL/GenBank/DDBJ databases">
        <title>Annotation of Streptomyces hygroscopicus strain ATCC 53653.</title>
        <authorList>
            <consortium name="The Broad Institute Genome Sequencing Platform"/>
            <consortium name="Broad Institute Microbial Sequencing Center"/>
            <person name="Fischbach M."/>
            <person name="Godfrey P."/>
            <person name="Ward D."/>
            <person name="Young S."/>
            <person name="Zeng Q."/>
            <person name="Koehrsen M."/>
            <person name="Alvarado L."/>
            <person name="Berlin A.M."/>
            <person name="Bochicchio J."/>
            <person name="Borenstein D."/>
            <person name="Chapman S.B."/>
            <person name="Chen Z."/>
            <person name="Engels R."/>
            <person name="Freedman E."/>
            <person name="Gellesch M."/>
            <person name="Goldberg J."/>
            <person name="Griggs A."/>
            <person name="Gujja S."/>
            <person name="Heilman E.R."/>
            <person name="Heiman D.I."/>
            <person name="Hepburn T.A."/>
            <person name="Howarth C."/>
            <person name="Jen D."/>
            <person name="Larson L."/>
            <person name="Lewis B."/>
            <person name="Mehta T."/>
            <person name="Park D."/>
            <person name="Pearson M."/>
            <person name="Richards J."/>
            <person name="Roberts A."/>
            <person name="Saif S."/>
            <person name="Shea T.D."/>
            <person name="Shenoy N."/>
            <person name="Sisk P."/>
            <person name="Stolte C."/>
            <person name="Sykes S.N."/>
            <person name="Thomson T."/>
            <person name="Walk T."/>
            <person name="White J."/>
            <person name="Yandava C."/>
            <person name="Straight P."/>
            <person name="Clardy J."/>
            <person name="Hung D."/>
            <person name="Kolter R."/>
            <person name="Mekalanos J."/>
            <person name="Walker S."/>
            <person name="Walsh C.T."/>
            <person name="Wieland-Brown L.C."/>
            <person name="Haas B."/>
            <person name="Nusbaum C."/>
            <person name="Birren B."/>
        </authorList>
    </citation>
    <scope>NUCLEOTIDE SEQUENCE [LARGE SCALE GENOMIC DNA]</scope>
    <source>
        <strain evidence="5 6">ATCC 53653</strain>
    </source>
</reference>
<evidence type="ECO:0000313" key="6">
    <source>
        <dbReference type="Proteomes" id="UP000003963"/>
    </source>
</evidence>
<keyword evidence="6" id="KW-1185">Reference proteome</keyword>
<evidence type="ECO:0000256" key="2">
    <source>
        <dbReference type="ARBA" id="ARBA00023268"/>
    </source>
</evidence>
<accession>D9WQM1</accession>
<dbReference type="Proteomes" id="UP000003963">
    <property type="component" value="Unassembled WGS sequence"/>
</dbReference>
<dbReference type="SUPFAM" id="SSF53901">
    <property type="entry name" value="Thiolase-like"/>
    <property type="match status" value="1"/>
</dbReference>
<dbReference type="InterPro" id="IPR014031">
    <property type="entry name" value="Ketoacyl_synth_C"/>
</dbReference>
<dbReference type="AlphaFoldDB" id="D9WQM1"/>
<name>D9WQM1_9ACTN</name>
<feature type="region of interest" description="Disordered" evidence="3">
    <location>
        <begin position="89"/>
        <end position="151"/>
    </location>
</feature>
<dbReference type="SMART" id="SM00825">
    <property type="entry name" value="PKS_KS"/>
    <property type="match status" value="1"/>
</dbReference>
<feature type="compositionally biased region" description="Basic and acidic residues" evidence="3">
    <location>
        <begin position="101"/>
        <end position="115"/>
    </location>
</feature>
<proteinExistence type="predicted"/>
<dbReference type="STRING" id="457427.SSOG_07868"/>
<dbReference type="InterPro" id="IPR050091">
    <property type="entry name" value="PKS_NRPS_Biosynth_Enz"/>
</dbReference>
<dbReference type="GO" id="GO:0004312">
    <property type="term" value="F:fatty acid synthase activity"/>
    <property type="evidence" value="ECO:0007669"/>
    <property type="project" value="TreeGrafter"/>
</dbReference>
<keyword evidence="2" id="KW-0511">Multifunctional enzyme</keyword>
<evidence type="ECO:0000256" key="3">
    <source>
        <dbReference type="SAM" id="MobiDB-lite"/>
    </source>
</evidence>
<dbReference type="HOGENOM" id="CLU_1726305_0_0_11"/>
<evidence type="ECO:0000256" key="1">
    <source>
        <dbReference type="ARBA" id="ARBA00022679"/>
    </source>
</evidence>
<feature type="non-terminal residue" evidence="5">
    <location>
        <position position="1"/>
    </location>
</feature>
<protein>
    <submittedName>
        <fullName evidence="5">Modular polyketide synthase</fullName>
    </submittedName>
</protein>
<evidence type="ECO:0000313" key="5">
    <source>
        <dbReference type="EMBL" id="EFL28154.1"/>
    </source>
</evidence>
<dbReference type="GO" id="GO:0006633">
    <property type="term" value="P:fatty acid biosynthetic process"/>
    <property type="evidence" value="ECO:0007669"/>
    <property type="project" value="TreeGrafter"/>
</dbReference>
<dbReference type="InterPro" id="IPR016039">
    <property type="entry name" value="Thiolase-like"/>
</dbReference>
<dbReference type="PANTHER" id="PTHR43775:SF51">
    <property type="entry name" value="INACTIVE PHENOLPHTHIOCEROL SYNTHESIS POLYKETIDE SYNTHASE TYPE I PKS1-RELATED"/>
    <property type="match status" value="1"/>
</dbReference>
<keyword evidence="1" id="KW-0808">Transferase</keyword>
<dbReference type="InterPro" id="IPR020841">
    <property type="entry name" value="PKS_Beta-ketoAc_synthase_dom"/>
</dbReference>